<evidence type="ECO:0000313" key="2">
    <source>
        <dbReference type="EMBL" id="JAE02234.1"/>
    </source>
</evidence>
<sequence length="195" mass="22057">MAGCGGADELALALVCRCRSRRRRSGLGFLAARHAVAESLPQSVRGGSAAGVDEPASRRRRVQEEWLARAVRLRHPLSGDVGSGLRREEVVRRRRLRTRSGWIHRKESRIWRNPRLPPLPAPGQGGVAGWVWRRRQRCDGSGRGHTRARRRRRPRRGCPRGLASSLVVVLHQRHRRGRPCAHGMRRGGLLHRHLV</sequence>
<feature type="compositionally biased region" description="Basic residues" evidence="1">
    <location>
        <begin position="144"/>
        <end position="158"/>
    </location>
</feature>
<feature type="region of interest" description="Disordered" evidence="1">
    <location>
        <begin position="138"/>
        <end position="159"/>
    </location>
</feature>
<protein>
    <submittedName>
        <fullName evidence="2">Uncharacterized protein</fullName>
    </submittedName>
</protein>
<accession>A0A0A9ETB0</accession>
<dbReference type="EMBL" id="GBRH01195662">
    <property type="protein sequence ID" value="JAE02234.1"/>
    <property type="molecule type" value="Transcribed_RNA"/>
</dbReference>
<evidence type="ECO:0000256" key="1">
    <source>
        <dbReference type="SAM" id="MobiDB-lite"/>
    </source>
</evidence>
<name>A0A0A9ETB0_ARUDO</name>
<organism evidence="2">
    <name type="scientific">Arundo donax</name>
    <name type="common">Giant reed</name>
    <name type="synonym">Donax arundinaceus</name>
    <dbReference type="NCBI Taxonomy" id="35708"/>
    <lineage>
        <taxon>Eukaryota</taxon>
        <taxon>Viridiplantae</taxon>
        <taxon>Streptophyta</taxon>
        <taxon>Embryophyta</taxon>
        <taxon>Tracheophyta</taxon>
        <taxon>Spermatophyta</taxon>
        <taxon>Magnoliopsida</taxon>
        <taxon>Liliopsida</taxon>
        <taxon>Poales</taxon>
        <taxon>Poaceae</taxon>
        <taxon>PACMAD clade</taxon>
        <taxon>Arundinoideae</taxon>
        <taxon>Arundineae</taxon>
        <taxon>Arundo</taxon>
    </lineage>
</organism>
<reference evidence="2" key="2">
    <citation type="journal article" date="2015" name="Data Brief">
        <title>Shoot transcriptome of the giant reed, Arundo donax.</title>
        <authorList>
            <person name="Barrero R.A."/>
            <person name="Guerrero F.D."/>
            <person name="Moolhuijzen P."/>
            <person name="Goolsby J.A."/>
            <person name="Tidwell J."/>
            <person name="Bellgard S.E."/>
            <person name="Bellgard M.I."/>
        </authorList>
    </citation>
    <scope>NUCLEOTIDE SEQUENCE</scope>
    <source>
        <tissue evidence="2">Shoot tissue taken approximately 20 cm above the soil surface</tissue>
    </source>
</reference>
<reference evidence="2" key="1">
    <citation type="submission" date="2014-09" db="EMBL/GenBank/DDBJ databases">
        <authorList>
            <person name="Magalhaes I.L.F."/>
            <person name="Oliveira U."/>
            <person name="Santos F.R."/>
            <person name="Vidigal T.H.D.A."/>
            <person name="Brescovit A.D."/>
            <person name="Santos A.J."/>
        </authorList>
    </citation>
    <scope>NUCLEOTIDE SEQUENCE</scope>
    <source>
        <tissue evidence="2">Shoot tissue taken approximately 20 cm above the soil surface</tissue>
    </source>
</reference>
<dbReference type="AlphaFoldDB" id="A0A0A9ETB0"/>
<proteinExistence type="predicted"/>